<feature type="compositionally biased region" description="Basic and acidic residues" evidence="1">
    <location>
        <begin position="183"/>
        <end position="221"/>
    </location>
</feature>
<name>A0ABC8THH1_9AQUA</name>
<accession>A0ABC8THH1</accession>
<dbReference type="PANTHER" id="PTHR36884:SF1">
    <property type="entry name" value="FIP1[V]-LIKE PROTEIN"/>
    <property type="match status" value="1"/>
</dbReference>
<protein>
    <recommendedName>
        <fullName evidence="4">FIP1[V]-like protein</fullName>
    </recommendedName>
</protein>
<dbReference type="PANTHER" id="PTHR36884">
    <property type="entry name" value="FIP1[III]-LIKE PROTEIN"/>
    <property type="match status" value="1"/>
</dbReference>
<evidence type="ECO:0008006" key="4">
    <source>
        <dbReference type="Google" id="ProtNLM"/>
    </source>
</evidence>
<organism evidence="2 3">
    <name type="scientific">Ilex paraguariensis</name>
    <name type="common">yerba mate</name>
    <dbReference type="NCBI Taxonomy" id="185542"/>
    <lineage>
        <taxon>Eukaryota</taxon>
        <taxon>Viridiplantae</taxon>
        <taxon>Streptophyta</taxon>
        <taxon>Embryophyta</taxon>
        <taxon>Tracheophyta</taxon>
        <taxon>Spermatophyta</taxon>
        <taxon>Magnoliopsida</taxon>
        <taxon>eudicotyledons</taxon>
        <taxon>Gunneridae</taxon>
        <taxon>Pentapetalae</taxon>
        <taxon>asterids</taxon>
        <taxon>campanulids</taxon>
        <taxon>Aquifoliales</taxon>
        <taxon>Aquifoliaceae</taxon>
        <taxon>Ilex</taxon>
    </lineage>
</organism>
<feature type="compositionally biased region" description="Basic and acidic residues" evidence="1">
    <location>
        <begin position="278"/>
        <end position="298"/>
    </location>
</feature>
<feature type="compositionally biased region" description="Basic and acidic residues" evidence="1">
    <location>
        <begin position="384"/>
        <end position="396"/>
    </location>
</feature>
<keyword evidence="3" id="KW-1185">Reference proteome</keyword>
<proteinExistence type="predicted"/>
<feature type="compositionally biased region" description="Basic and acidic residues" evidence="1">
    <location>
        <begin position="406"/>
        <end position="417"/>
    </location>
</feature>
<dbReference type="InterPro" id="IPR044976">
    <property type="entry name" value="FIPS5/FIPS3-like"/>
</dbReference>
<comment type="caution">
    <text evidence="2">The sequence shown here is derived from an EMBL/GenBank/DDBJ whole genome shotgun (WGS) entry which is preliminary data.</text>
</comment>
<dbReference type="Proteomes" id="UP001642360">
    <property type="component" value="Unassembled WGS sequence"/>
</dbReference>
<dbReference type="EMBL" id="CAUOFW020005169">
    <property type="protein sequence ID" value="CAK9168831.1"/>
    <property type="molecule type" value="Genomic_DNA"/>
</dbReference>
<feature type="compositionally biased region" description="Basic and acidic residues" evidence="1">
    <location>
        <begin position="246"/>
        <end position="259"/>
    </location>
</feature>
<feature type="compositionally biased region" description="Basic and acidic residues" evidence="1">
    <location>
        <begin position="308"/>
        <end position="348"/>
    </location>
</feature>
<dbReference type="AlphaFoldDB" id="A0ABC8THH1"/>
<gene>
    <name evidence="2" type="ORF">ILEXP_LOCUS38247</name>
</gene>
<feature type="region of interest" description="Disordered" evidence="1">
    <location>
        <begin position="1"/>
        <end position="426"/>
    </location>
</feature>
<reference evidence="2 3" key="1">
    <citation type="submission" date="2024-02" db="EMBL/GenBank/DDBJ databases">
        <authorList>
            <person name="Vignale AGUSTIN F."/>
            <person name="Sosa J E."/>
            <person name="Modenutti C."/>
        </authorList>
    </citation>
    <scope>NUCLEOTIDE SEQUENCE [LARGE SCALE GENOMIC DNA]</scope>
</reference>
<evidence type="ECO:0000313" key="3">
    <source>
        <dbReference type="Proteomes" id="UP001642360"/>
    </source>
</evidence>
<evidence type="ECO:0000256" key="1">
    <source>
        <dbReference type="SAM" id="MobiDB-lite"/>
    </source>
</evidence>
<sequence length="426" mass="50083">MDDLHIKRRKDETQSRRDNAEKDVLHIHTENSSRRKRERDDVLDQRKRDDQARFRDDDQHQARHKEEGFFQRERGERQREHDEWHRLKQSHEESLSKRERDGGRGDLRSGRNTEDKAWAANSRAKDDYKGSDREYLKDAGRHVEQLKRRDRVENESFSMHRGREDAYTRGNQLTNDGKRARHERASSRNDRAVNASDNHRVHEKRQKENIRKGRELEDGDHISLTPSKRNQEEHNGQISETVSLKGRVEQGSGEHDIRMHHQSSRKHREDVSSDDELQDSRRGRSKMERWTSHKERDFSISSKSSSLKVKEIDTHNKSSLDRKLPDESSKKVENADSQHPLASEKDASDPVNKNADVNPMEDRHLDTVAKLKKRSERFKLPMPSEKEAMAIKKMESEPLPSGQSEAHADSEVKPERPARKRRWTSN</sequence>
<evidence type="ECO:0000313" key="2">
    <source>
        <dbReference type="EMBL" id="CAK9168831.1"/>
    </source>
</evidence>
<feature type="compositionally biased region" description="Basic and acidic residues" evidence="1">
    <location>
        <begin position="9"/>
        <end position="154"/>
    </location>
</feature>
<feature type="compositionally biased region" description="Basic and acidic residues" evidence="1">
    <location>
        <begin position="360"/>
        <end position="369"/>
    </location>
</feature>